<proteinExistence type="predicted"/>
<evidence type="ECO:0000256" key="6">
    <source>
        <dbReference type="SAM" id="Phobius"/>
    </source>
</evidence>
<dbReference type="RefSeq" id="WP_304447599.1">
    <property type="nucleotide sequence ID" value="NZ_JARRAH010000001.1"/>
</dbReference>
<feature type="transmembrane region" description="Helical" evidence="6">
    <location>
        <begin position="84"/>
        <end position="108"/>
    </location>
</feature>
<protein>
    <submittedName>
        <fullName evidence="7">Lipopolysaccharide biosynthesis protein</fullName>
    </submittedName>
</protein>
<feature type="transmembrane region" description="Helical" evidence="6">
    <location>
        <begin position="43"/>
        <end position="64"/>
    </location>
</feature>
<keyword evidence="2" id="KW-1003">Cell membrane</keyword>
<feature type="transmembrane region" description="Helical" evidence="6">
    <location>
        <begin position="453"/>
        <end position="475"/>
    </location>
</feature>
<reference evidence="7 8" key="1">
    <citation type="journal article" date="2019" name="Int. J. Syst. Evol. Microbiol.">
        <title>The Global Catalogue of Microorganisms (GCM) 10K type strain sequencing project: providing services to taxonomists for standard genome sequencing and annotation.</title>
        <authorList>
            <consortium name="The Broad Institute Genomics Platform"/>
            <consortium name="The Broad Institute Genome Sequencing Center for Infectious Disease"/>
            <person name="Wu L."/>
            <person name="Ma J."/>
        </authorList>
    </citation>
    <scope>NUCLEOTIDE SEQUENCE [LARGE SCALE GENOMIC DNA]</scope>
    <source>
        <strain evidence="7 8">PSRA2</strain>
    </source>
</reference>
<dbReference type="PANTHER" id="PTHR30250:SF11">
    <property type="entry name" value="O-ANTIGEN TRANSPORTER-RELATED"/>
    <property type="match status" value="1"/>
</dbReference>
<comment type="subcellular location">
    <subcellularLocation>
        <location evidence="1">Cell membrane</location>
        <topology evidence="1">Multi-pass membrane protein</topology>
    </subcellularLocation>
</comment>
<evidence type="ECO:0000256" key="5">
    <source>
        <dbReference type="ARBA" id="ARBA00023136"/>
    </source>
</evidence>
<gene>
    <name evidence="7" type="ORF">ACFQHK_05205</name>
</gene>
<dbReference type="Proteomes" id="UP001596406">
    <property type="component" value="Unassembled WGS sequence"/>
</dbReference>
<evidence type="ECO:0000313" key="8">
    <source>
        <dbReference type="Proteomes" id="UP001596406"/>
    </source>
</evidence>
<evidence type="ECO:0000313" key="7">
    <source>
        <dbReference type="EMBL" id="MFC6835904.1"/>
    </source>
</evidence>
<keyword evidence="3 6" id="KW-0812">Transmembrane</keyword>
<feature type="transmembrane region" description="Helical" evidence="6">
    <location>
        <begin position="158"/>
        <end position="177"/>
    </location>
</feature>
<feature type="transmembrane region" description="Helical" evidence="6">
    <location>
        <begin position="12"/>
        <end position="31"/>
    </location>
</feature>
<keyword evidence="5 6" id="KW-0472">Membrane</keyword>
<dbReference type="InterPro" id="IPR050833">
    <property type="entry name" value="Poly_Biosynth_Transport"/>
</dbReference>
<feature type="transmembrane region" description="Helical" evidence="6">
    <location>
        <begin position="222"/>
        <end position="247"/>
    </location>
</feature>
<keyword evidence="4 6" id="KW-1133">Transmembrane helix</keyword>
<name>A0ABD5U6A4_9EURY</name>
<feature type="transmembrane region" description="Helical" evidence="6">
    <location>
        <begin position="183"/>
        <end position="201"/>
    </location>
</feature>
<dbReference type="PANTHER" id="PTHR30250">
    <property type="entry name" value="PST FAMILY PREDICTED COLANIC ACID TRANSPORTER"/>
    <property type="match status" value="1"/>
</dbReference>
<evidence type="ECO:0000256" key="1">
    <source>
        <dbReference type="ARBA" id="ARBA00004651"/>
    </source>
</evidence>
<evidence type="ECO:0000256" key="4">
    <source>
        <dbReference type="ARBA" id="ARBA00022989"/>
    </source>
</evidence>
<comment type="caution">
    <text evidence="7">The sequence shown here is derived from an EMBL/GenBank/DDBJ whole genome shotgun (WGS) entry which is preliminary data.</text>
</comment>
<feature type="transmembrane region" description="Helical" evidence="6">
    <location>
        <begin position="392"/>
        <end position="414"/>
    </location>
</feature>
<feature type="transmembrane region" description="Helical" evidence="6">
    <location>
        <begin position="333"/>
        <end position="351"/>
    </location>
</feature>
<evidence type="ECO:0000256" key="3">
    <source>
        <dbReference type="ARBA" id="ARBA00022692"/>
    </source>
</evidence>
<dbReference type="Pfam" id="PF13440">
    <property type="entry name" value="Polysacc_synt_3"/>
    <property type="match status" value="1"/>
</dbReference>
<organism evidence="7 8">
    <name type="scientific">Halomarina ordinaria</name>
    <dbReference type="NCBI Taxonomy" id="3033939"/>
    <lineage>
        <taxon>Archaea</taxon>
        <taxon>Methanobacteriati</taxon>
        <taxon>Methanobacteriota</taxon>
        <taxon>Stenosarchaea group</taxon>
        <taxon>Halobacteria</taxon>
        <taxon>Halobacteriales</taxon>
        <taxon>Natronomonadaceae</taxon>
        <taxon>Halomarina</taxon>
    </lineage>
</organism>
<sequence>MSRSIVRGFLSVLSTDVLVLLLSLVITPLLVRILTPGQYGEYAFVMTVLTFTMIFVNAGLFDGIRKYLAEETRAPEWQGQVFGYYTRVGTVVALVAALLVLASVWTGAIARLFGTEFERYFLLLAALVVIRQFWAIGRATLMGLGLEHLSEPVKVARWVVFALVGLPLAAIGLDVVGLLLGRIVARFVVLLVAFGLVFRYLSPTSLLTPAPEGFPRRELLSYNAFSVVLVFLLNSLYSVDVLLLTYFTESAQVGYYNAALVVAEFLWFVPLALQTVLLQSTSGLWSRAEHDAVTEVASRATRYCLLLTTLMCLGLLALADTFVPLYFGAEYTAAILPLLLLLPGSLGFALARPIFAIGQGKGALRLLAVATGAAALLNLLLNLVLIPRYGTAGAAVSTSIGYGSMLAFHVWCAGRIGFDPLSDLRLLRVTATAALSAPVIFGLDALLANDWAALAVVPPAGFLVYAALAVGTGAIDGAELTELRRYLPAPLTS</sequence>
<keyword evidence="8" id="KW-1185">Reference proteome</keyword>
<feature type="transmembrane region" description="Helical" evidence="6">
    <location>
        <begin position="303"/>
        <end position="327"/>
    </location>
</feature>
<feature type="transmembrane region" description="Helical" evidence="6">
    <location>
        <begin position="426"/>
        <end position="447"/>
    </location>
</feature>
<accession>A0ABD5U6A4</accession>
<evidence type="ECO:0000256" key="2">
    <source>
        <dbReference type="ARBA" id="ARBA00022475"/>
    </source>
</evidence>
<dbReference type="GO" id="GO:0005886">
    <property type="term" value="C:plasma membrane"/>
    <property type="evidence" value="ECO:0007669"/>
    <property type="project" value="UniProtKB-SubCell"/>
</dbReference>
<feature type="transmembrane region" description="Helical" evidence="6">
    <location>
        <begin position="363"/>
        <end position="386"/>
    </location>
</feature>
<dbReference type="AlphaFoldDB" id="A0ABD5U6A4"/>
<feature type="transmembrane region" description="Helical" evidence="6">
    <location>
        <begin position="253"/>
        <end position="278"/>
    </location>
</feature>
<dbReference type="EMBL" id="JBHSXM010000001">
    <property type="protein sequence ID" value="MFC6835904.1"/>
    <property type="molecule type" value="Genomic_DNA"/>
</dbReference>